<sequence length="68" mass="7869">MAQGVPVTLDWAFGPYKKECVELLTSVRAGDKPSRIHDRCQRKTYRGTKRFVDDTWNVNTRNLQTSPE</sequence>
<dbReference type="AlphaFoldDB" id="A0AAD8KV39"/>
<evidence type="ECO:0000313" key="1">
    <source>
        <dbReference type="EMBL" id="KAK1429204.1"/>
    </source>
</evidence>
<accession>A0AAD8KV39</accession>
<protein>
    <submittedName>
        <fullName evidence="1">Uncharacterized protein</fullName>
    </submittedName>
</protein>
<reference evidence="1" key="1">
    <citation type="journal article" date="2023" name="bioRxiv">
        <title>Improved chromosome-level genome assembly for marigold (Tagetes erecta).</title>
        <authorList>
            <person name="Jiang F."/>
            <person name="Yuan L."/>
            <person name="Wang S."/>
            <person name="Wang H."/>
            <person name="Xu D."/>
            <person name="Wang A."/>
            <person name="Fan W."/>
        </authorList>
    </citation>
    <scope>NUCLEOTIDE SEQUENCE</scope>
    <source>
        <strain evidence="1">WSJ</strain>
        <tissue evidence="1">Leaf</tissue>
    </source>
</reference>
<name>A0AAD8KV39_TARER</name>
<dbReference type="EMBL" id="JAUHHV010000003">
    <property type="protein sequence ID" value="KAK1429204.1"/>
    <property type="molecule type" value="Genomic_DNA"/>
</dbReference>
<dbReference type="Proteomes" id="UP001229421">
    <property type="component" value="Unassembled WGS sequence"/>
</dbReference>
<comment type="caution">
    <text evidence="1">The sequence shown here is derived from an EMBL/GenBank/DDBJ whole genome shotgun (WGS) entry which is preliminary data.</text>
</comment>
<gene>
    <name evidence="1" type="ORF">QVD17_11409</name>
</gene>
<proteinExistence type="predicted"/>
<evidence type="ECO:0000313" key="2">
    <source>
        <dbReference type="Proteomes" id="UP001229421"/>
    </source>
</evidence>
<organism evidence="1 2">
    <name type="scientific">Tagetes erecta</name>
    <name type="common">African marigold</name>
    <dbReference type="NCBI Taxonomy" id="13708"/>
    <lineage>
        <taxon>Eukaryota</taxon>
        <taxon>Viridiplantae</taxon>
        <taxon>Streptophyta</taxon>
        <taxon>Embryophyta</taxon>
        <taxon>Tracheophyta</taxon>
        <taxon>Spermatophyta</taxon>
        <taxon>Magnoliopsida</taxon>
        <taxon>eudicotyledons</taxon>
        <taxon>Gunneridae</taxon>
        <taxon>Pentapetalae</taxon>
        <taxon>asterids</taxon>
        <taxon>campanulids</taxon>
        <taxon>Asterales</taxon>
        <taxon>Asteraceae</taxon>
        <taxon>Asteroideae</taxon>
        <taxon>Heliantheae alliance</taxon>
        <taxon>Tageteae</taxon>
        <taxon>Tagetes</taxon>
    </lineage>
</organism>
<keyword evidence="2" id="KW-1185">Reference proteome</keyword>